<protein>
    <submittedName>
        <fullName evidence="2">Phage protein</fullName>
    </submittedName>
</protein>
<name>B4ESJ7_PROMH</name>
<dbReference type="RefSeq" id="WP_012367598.1">
    <property type="nucleotide sequence ID" value="NC_010554.1"/>
</dbReference>
<keyword evidence="3" id="KW-1185">Reference proteome</keyword>
<organism evidence="2 3">
    <name type="scientific">Proteus mirabilis (strain HI4320)</name>
    <dbReference type="NCBI Taxonomy" id="529507"/>
    <lineage>
        <taxon>Bacteria</taxon>
        <taxon>Pseudomonadati</taxon>
        <taxon>Pseudomonadota</taxon>
        <taxon>Gammaproteobacteria</taxon>
        <taxon>Enterobacterales</taxon>
        <taxon>Morganellaceae</taxon>
        <taxon>Proteus</taxon>
    </lineage>
</organism>
<reference evidence="2 3" key="1">
    <citation type="journal article" date="2008" name="J. Bacteriol.">
        <title>Complete genome sequence of uropathogenic Proteus mirabilis, a master of both adherence and motility.</title>
        <authorList>
            <person name="Pearson M.M."/>
            <person name="Sebaihia M."/>
            <person name="Churcher C."/>
            <person name="Quail M.A."/>
            <person name="Seshasayee A.S."/>
            <person name="Luscombe N.M."/>
            <person name="Abdellah Z."/>
            <person name="Arrosmith C."/>
            <person name="Atkin B."/>
            <person name="Chillingworth T."/>
            <person name="Hauser H."/>
            <person name="Jagels K."/>
            <person name="Moule S."/>
            <person name="Mungall K."/>
            <person name="Norbertczak H."/>
            <person name="Rabbinowitsch E."/>
            <person name="Walker D."/>
            <person name="Whithead S."/>
            <person name="Thomson N.R."/>
            <person name="Rather P.N."/>
            <person name="Parkhill J."/>
            <person name="Mobley H.L."/>
        </authorList>
    </citation>
    <scope>NUCLEOTIDE SEQUENCE [LARGE SCALE GENOMIC DNA]</scope>
    <source>
        <strain evidence="2 3">HI4320</strain>
    </source>
</reference>
<keyword evidence="1" id="KW-1133">Transmembrane helix</keyword>
<dbReference type="PATRIC" id="fig|529507.6.peg.448"/>
<dbReference type="AlphaFoldDB" id="B4ESJ7"/>
<keyword evidence="1" id="KW-0812">Transmembrane</keyword>
<sequence>MDVSMIPIFIMVSTMIELSSKFKNIIFWALTASIALIVFGIFVIDIFANDAQGKDKLSIIFSFLSAFFALLSSLGILITIGVYFSQKNDDKRKQKEIDEKLIYFIREKVSDFNFKIKRVLTFLENDDKYYGIGVSGNKIIYKDPLEDEYNITNTINLKLKNNDFLDRNNIHASLYLFIFILDIDSLSENFINKTYSYVMYSHAHSLDIPDEHFSCKDKNELIDFLKETEREITSRLNELYY</sequence>
<dbReference type="GeneID" id="6803551"/>
<evidence type="ECO:0000256" key="1">
    <source>
        <dbReference type="SAM" id="Phobius"/>
    </source>
</evidence>
<keyword evidence="1" id="KW-0472">Membrane</keyword>
<dbReference type="HOGENOM" id="CLU_1151033_0_0_6"/>
<dbReference type="Proteomes" id="UP000008319">
    <property type="component" value="Chromosome"/>
</dbReference>
<dbReference type="EnsemblBacteria" id="CAR41145">
    <property type="protein sequence ID" value="CAR41145"/>
    <property type="gene ID" value="PMI0460"/>
</dbReference>
<feature type="transmembrane region" description="Helical" evidence="1">
    <location>
        <begin position="25"/>
        <end position="47"/>
    </location>
</feature>
<gene>
    <name evidence="2" type="ordered locus">PMI0460</name>
</gene>
<dbReference type="KEGG" id="pmr:PMI0460"/>
<feature type="transmembrane region" description="Helical" evidence="1">
    <location>
        <begin position="59"/>
        <end position="84"/>
    </location>
</feature>
<proteinExistence type="predicted"/>
<dbReference type="EMBL" id="AM942759">
    <property type="protein sequence ID" value="CAR41145.1"/>
    <property type="molecule type" value="Genomic_DNA"/>
</dbReference>
<accession>B4ESJ7</accession>
<evidence type="ECO:0000313" key="3">
    <source>
        <dbReference type="Proteomes" id="UP000008319"/>
    </source>
</evidence>
<evidence type="ECO:0000313" key="2">
    <source>
        <dbReference type="EMBL" id="CAR41145.1"/>
    </source>
</evidence>